<keyword evidence="2" id="KW-1133">Transmembrane helix</keyword>
<comment type="caution">
    <text evidence="3">The sequence shown here is derived from an EMBL/GenBank/DDBJ whole genome shotgun (WGS) entry which is preliminary data.</text>
</comment>
<proteinExistence type="predicted"/>
<dbReference type="Proteomes" id="UP000468735">
    <property type="component" value="Unassembled WGS sequence"/>
</dbReference>
<gene>
    <name evidence="3" type="ORF">F8566_18635</name>
</gene>
<keyword evidence="4" id="KW-1185">Reference proteome</keyword>
<keyword evidence="2" id="KW-0472">Membrane</keyword>
<name>A0A6H9YVS5_9ACTN</name>
<reference evidence="3 4" key="1">
    <citation type="submission" date="2019-09" db="EMBL/GenBank/DDBJ databases">
        <title>Actinomadura physcomitrii sp. nov., a novel actinomycete isolated from moss [Physcomitrium sphaericum (Ludw) Fuernr].</title>
        <authorList>
            <person name="Zhuang X."/>
            <person name="Liu C."/>
        </authorList>
    </citation>
    <scope>NUCLEOTIDE SEQUENCE [LARGE SCALE GENOMIC DNA]</scope>
    <source>
        <strain evidence="3 4">HMC1</strain>
    </source>
</reference>
<evidence type="ECO:0000256" key="2">
    <source>
        <dbReference type="SAM" id="Phobius"/>
    </source>
</evidence>
<sequence>MLAEASPTGANILLIVGPIILALALITWLGLTLYAKRKRIDHPERVHGKATKRGPVAGGIIEGDPGQRKP</sequence>
<dbReference type="OrthoDB" id="3483766at2"/>
<dbReference type="AlphaFoldDB" id="A0A6H9YVS5"/>
<accession>A0A6H9YVS5</accession>
<protein>
    <submittedName>
        <fullName evidence="3">Uncharacterized protein</fullName>
    </submittedName>
</protein>
<evidence type="ECO:0000256" key="1">
    <source>
        <dbReference type="SAM" id="MobiDB-lite"/>
    </source>
</evidence>
<organism evidence="3 4">
    <name type="scientific">Actinomadura rudentiformis</name>
    <dbReference type="NCBI Taxonomy" id="359158"/>
    <lineage>
        <taxon>Bacteria</taxon>
        <taxon>Bacillati</taxon>
        <taxon>Actinomycetota</taxon>
        <taxon>Actinomycetes</taxon>
        <taxon>Streptosporangiales</taxon>
        <taxon>Thermomonosporaceae</taxon>
        <taxon>Actinomadura</taxon>
    </lineage>
</organism>
<feature type="transmembrane region" description="Helical" evidence="2">
    <location>
        <begin position="12"/>
        <end position="35"/>
    </location>
</feature>
<evidence type="ECO:0000313" key="3">
    <source>
        <dbReference type="EMBL" id="KAB2347899.1"/>
    </source>
</evidence>
<keyword evidence="2" id="KW-0812">Transmembrane</keyword>
<dbReference type="EMBL" id="WBMT01000008">
    <property type="protein sequence ID" value="KAB2347899.1"/>
    <property type="molecule type" value="Genomic_DNA"/>
</dbReference>
<dbReference type="RefSeq" id="WP_151561522.1">
    <property type="nucleotide sequence ID" value="NZ_WBMT01000008.1"/>
</dbReference>
<feature type="region of interest" description="Disordered" evidence="1">
    <location>
        <begin position="44"/>
        <end position="70"/>
    </location>
</feature>
<evidence type="ECO:0000313" key="4">
    <source>
        <dbReference type="Proteomes" id="UP000468735"/>
    </source>
</evidence>